<protein>
    <submittedName>
        <fullName evidence="1">Uncharacterized protein</fullName>
    </submittedName>
</protein>
<reference evidence="1" key="1">
    <citation type="submission" date="2024-06" db="EMBL/GenBank/DDBJ databases">
        <authorList>
            <person name="Li S."/>
        </authorList>
    </citation>
    <scope>NUCLEOTIDE SEQUENCE</scope>
    <source>
        <strain evidence="1">SR10</strain>
    </source>
</reference>
<accession>A0AAU8N028</accession>
<sequence length="239" mass="26619">MPCAARAAPDYYEGEAFSPDDGRLLYREQHWAQRQAGAVQRITLFACPDGRPFARRILRERAGVAAPDFDFEDARDGYREGLRSEGGKRVAYTQAPASRERSAVVAVPRGGVADAGFDARMRELWPQLAAGRSARVAFLIPSRLAFYDFRAEPERPQPDPTQLRVRLRMDAWYAFAAPDIELVYDASSRKLASFSGLSTIRDERGRYRKTRILFADRAPPPPMPADAAAVVPLSGRCGK</sequence>
<proteinExistence type="predicted"/>
<organism evidence="1">
    <name type="scientific">Lysobacter firmicutimachus</name>
    <dbReference type="NCBI Taxonomy" id="1792846"/>
    <lineage>
        <taxon>Bacteria</taxon>
        <taxon>Pseudomonadati</taxon>
        <taxon>Pseudomonadota</taxon>
        <taxon>Gammaproteobacteria</taxon>
        <taxon>Lysobacterales</taxon>
        <taxon>Lysobacteraceae</taxon>
        <taxon>Lysobacter</taxon>
    </lineage>
</organism>
<evidence type="ECO:0000313" key="1">
    <source>
        <dbReference type="EMBL" id="XCO76852.1"/>
    </source>
</evidence>
<dbReference type="AlphaFoldDB" id="A0AAU8N028"/>
<dbReference type="EMBL" id="CP159925">
    <property type="protein sequence ID" value="XCO76852.1"/>
    <property type="molecule type" value="Genomic_DNA"/>
</dbReference>
<dbReference type="RefSeq" id="WP_363800112.1">
    <property type="nucleotide sequence ID" value="NZ_CP159925.1"/>
</dbReference>
<gene>
    <name evidence="1" type="ORF">ABU614_08720</name>
</gene>
<name>A0AAU8N028_9GAMM</name>